<evidence type="ECO:0000259" key="11">
    <source>
        <dbReference type="Pfam" id="PF17297"/>
    </source>
</evidence>
<sequence length="615" mass="68622">MTAESRTQDVQTAADGATSKPSIGAHPPINNSVRAWVEAKVTMCQPDRVVWLDGSKEERQRLIQQGVKEGVFIQLNQQKLPGCYLHRSNQNDVARTEQLTFICTPNADMAGPTNNWMETRQAYTKLRGLFTGCMKGRTMYVVPFIMGPAGSPLAKVGVQLTDSVYVAVSMGLMTRMGDVAWKQLAAGGPEHEDDFTRCLHSVGDVNPERRFICHFPLDNTIWSFGSGYGGNALLGKKCLALRIASFLGFQQDWMAEHMLLMGVTGPTGEKTYVTGAFPSACGKTNFAMLIPPEKYQKEGWKISTVGDDIVWMWVDKESGKLRAINPEAGYFGVLPGTNEKTNPNAMASMQKETIYTNVALTPDGDVWWEGKTDVPPPQAIDWTGQPWTPDCGRKAAHANSRFTAPATNNPALDPAWDDPAGVPVSAIIFGGRRSRTVPLVFQAFNWMHGVYVGATLGSETTAAATGAQGVVRRDPMAMLPFIGYNIRDYLVHWFRIRKKMSDCPRVFHVNWFRKDDQGKFIWPGFGENMRVLKWIIDRSRGRAYAKETLLGWMPRPKDIDLEGLSITHDDLEKLQAVEVEEFKTEILSQEEIFLKLAGEMPKEMVFQRELLVSRL</sequence>
<dbReference type="InterPro" id="IPR035078">
    <property type="entry name" value="PEP_carboxykinase_GTP_N"/>
</dbReference>
<keyword evidence="2 8" id="KW-0479">Metal-binding</keyword>
<dbReference type="GO" id="GO:0005525">
    <property type="term" value="F:GTP binding"/>
    <property type="evidence" value="ECO:0007669"/>
    <property type="project" value="UniProtKB-UniRule"/>
</dbReference>
<feature type="binding site" evidence="8">
    <location>
        <begin position="228"/>
        <end position="230"/>
    </location>
    <ligand>
        <name>substrate</name>
    </ligand>
</feature>
<dbReference type="KEGG" id="hbs:IPV69_20055"/>
<comment type="subcellular location">
    <subcellularLocation>
        <location evidence="8">Cytoplasm</location>
    </subcellularLocation>
</comment>
<dbReference type="GO" id="GO:0042594">
    <property type="term" value="P:response to starvation"/>
    <property type="evidence" value="ECO:0007669"/>
    <property type="project" value="TreeGrafter"/>
</dbReference>
<feature type="binding site" evidence="8">
    <location>
        <position position="432"/>
    </location>
    <ligand>
        <name>GTP</name>
        <dbReference type="ChEBI" id="CHEBI:37565"/>
    </ligand>
</feature>
<keyword evidence="7 8" id="KW-0456">Lyase</keyword>
<dbReference type="SUPFAM" id="SSF68923">
    <property type="entry name" value="PEP carboxykinase N-terminal domain"/>
    <property type="match status" value="1"/>
</dbReference>
<comment type="function">
    <text evidence="8">Catalyzes the conversion of oxaloacetate (OAA) to phosphoenolpyruvate (PEP), the rate-limiting step in the metabolic pathway that produces glucose from lactate and other precursors derived from the citric acid cycle.</text>
</comment>
<dbReference type="GO" id="GO:0030145">
    <property type="term" value="F:manganese ion binding"/>
    <property type="evidence" value="ECO:0007669"/>
    <property type="project" value="UniProtKB-UniRule"/>
</dbReference>
<feature type="binding site" evidence="8">
    <location>
        <position position="237"/>
    </location>
    <ligand>
        <name>Mn(2+)</name>
        <dbReference type="ChEBI" id="CHEBI:29035"/>
    </ligand>
</feature>
<dbReference type="Gene3D" id="3.90.228.20">
    <property type="match status" value="1"/>
</dbReference>
<dbReference type="AlphaFoldDB" id="A0A7M2X434"/>
<dbReference type="InterPro" id="IPR018091">
    <property type="entry name" value="PEP_carboxykin_GTP_CS"/>
</dbReference>
<dbReference type="InterPro" id="IPR035077">
    <property type="entry name" value="PEP_carboxykinase_GTP_C"/>
</dbReference>
<evidence type="ECO:0000256" key="9">
    <source>
        <dbReference type="SAM" id="MobiDB-lite"/>
    </source>
</evidence>
<keyword evidence="3 8" id="KW-0547">Nucleotide-binding</keyword>
<dbReference type="PANTHER" id="PTHR11561">
    <property type="entry name" value="PHOSPHOENOLPYRUVATE CARBOXYKINASE"/>
    <property type="match status" value="1"/>
</dbReference>
<dbReference type="InterPro" id="IPR008209">
    <property type="entry name" value="PEP_carboxykinase_GTP"/>
</dbReference>
<feature type="binding site" evidence="8">
    <location>
        <position position="401"/>
    </location>
    <ligand>
        <name>GTP</name>
        <dbReference type="ChEBI" id="CHEBI:37565"/>
    </ligand>
</feature>
<dbReference type="PROSITE" id="PS00505">
    <property type="entry name" value="PEPCK_GTP"/>
    <property type="match status" value="1"/>
</dbReference>
<feature type="domain" description="Phosphoenolpyruvate carboxykinase GTP-utilising N-terminal" evidence="11">
    <location>
        <begin position="36"/>
        <end position="247"/>
    </location>
</feature>
<organism evidence="12 13">
    <name type="scientific">Humisphaera borealis</name>
    <dbReference type="NCBI Taxonomy" id="2807512"/>
    <lineage>
        <taxon>Bacteria</taxon>
        <taxon>Pseudomonadati</taxon>
        <taxon>Planctomycetota</taxon>
        <taxon>Phycisphaerae</taxon>
        <taxon>Tepidisphaerales</taxon>
        <taxon>Tepidisphaeraceae</taxon>
        <taxon>Humisphaera</taxon>
    </lineage>
</organism>
<keyword evidence="8" id="KW-0312">Gluconeogenesis</keyword>
<dbReference type="Pfam" id="PF00821">
    <property type="entry name" value="PEPCK_GTP"/>
    <property type="match status" value="1"/>
</dbReference>
<dbReference type="GO" id="GO:0006094">
    <property type="term" value="P:gluconeogenesis"/>
    <property type="evidence" value="ECO:0007669"/>
    <property type="project" value="UniProtKB-UniRule"/>
</dbReference>
<feature type="binding site" evidence="8">
    <location>
        <position position="95"/>
    </location>
    <ligand>
        <name>substrate</name>
    </ligand>
</feature>
<dbReference type="Gene3D" id="3.40.449.10">
    <property type="entry name" value="Phosphoenolpyruvate Carboxykinase, domain 1"/>
    <property type="match status" value="1"/>
</dbReference>
<dbReference type="CDD" id="cd00819">
    <property type="entry name" value="PEPCK_GTP"/>
    <property type="match status" value="1"/>
</dbReference>
<comment type="pathway">
    <text evidence="8">Carbohydrate biosynthesis; gluconeogenesis.</text>
</comment>
<feature type="binding site" evidence="8">
    <location>
        <begin position="525"/>
        <end position="528"/>
    </location>
    <ligand>
        <name>GTP</name>
        <dbReference type="ChEBI" id="CHEBI:37565"/>
    </ligand>
</feature>
<dbReference type="Proteomes" id="UP000593765">
    <property type="component" value="Chromosome"/>
</dbReference>
<keyword evidence="5 8" id="KW-0342">GTP-binding</keyword>
<evidence type="ECO:0000313" key="13">
    <source>
        <dbReference type="Proteomes" id="UP000593765"/>
    </source>
</evidence>
<dbReference type="EC" id="4.1.1.32" evidence="8"/>
<feature type="binding site" evidence="8">
    <location>
        <position position="257"/>
    </location>
    <ligand>
        <name>Mn(2+)</name>
        <dbReference type="ChEBI" id="CHEBI:29035"/>
    </ligand>
</feature>
<comment type="similarity">
    <text evidence="1 8">Belongs to the phosphoenolpyruvate carboxykinase [GTP] family.</text>
</comment>
<protein>
    <recommendedName>
        <fullName evidence="8">Phosphoenolpyruvate carboxykinase [GTP]</fullName>
        <shortName evidence="8">PEP carboxykinase</shortName>
        <shortName evidence="8">PEPCK</shortName>
        <ecNumber evidence="8">4.1.1.32</ecNumber>
    </recommendedName>
    <alternativeName>
        <fullName evidence="8">GTP-dependent phosphoenolpyruvate carboxykinase</fullName>
        <shortName evidence="8">GTP-PEPCK</shortName>
    </alternativeName>
</protein>
<evidence type="ECO:0000313" key="12">
    <source>
        <dbReference type="EMBL" id="QOV92483.1"/>
    </source>
</evidence>
<keyword evidence="4 8" id="KW-0210">Decarboxylase</keyword>
<dbReference type="NCBIfam" id="NF003253">
    <property type="entry name" value="PRK04210.1"/>
    <property type="match status" value="1"/>
</dbReference>
<feature type="binding site" evidence="8">
    <location>
        <position position="279"/>
    </location>
    <ligand>
        <name>substrate</name>
    </ligand>
</feature>
<dbReference type="GO" id="GO:0071333">
    <property type="term" value="P:cellular response to glucose stimulus"/>
    <property type="evidence" value="ECO:0007669"/>
    <property type="project" value="TreeGrafter"/>
</dbReference>
<dbReference type="GO" id="GO:0006107">
    <property type="term" value="P:oxaloacetate metabolic process"/>
    <property type="evidence" value="ECO:0007669"/>
    <property type="project" value="TreeGrafter"/>
</dbReference>
<feature type="compositionally biased region" description="Polar residues" evidence="9">
    <location>
        <begin position="1"/>
        <end position="11"/>
    </location>
</feature>
<evidence type="ECO:0000256" key="4">
    <source>
        <dbReference type="ARBA" id="ARBA00022793"/>
    </source>
</evidence>
<dbReference type="UniPathway" id="UPA00138"/>
<dbReference type="HAMAP" id="MF_00452">
    <property type="entry name" value="PEPCK_GTP"/>
    <property type="match status" value="1"/>
</dbReference>
<gene>
    <name evidence="8" type="primary">pckG</name>
    <name evidence="12" type="ORF">IPV69_20055</name>
</gene>
<name>A0A7M2X434_9BACT</name>
<dbReference type="GO" id="GO:0033993">
    <property type="term" value="P:response to lipid"/>
    <property type="evidence" value="ECO:0007669"/>
    <property type="project" value="TreeGrafter"/>
</dbReference>
<dbReference type="GO" id="GO:0046327">
    <property type="term" value="P:glycerol biosynthetic process from pyruvate"/>
    <property type="evidence" value="ECO:0007669"/>
    <property type="project" value="TreeGrafter"/>
</dbReference>
<evidence type="ECO:0000256" key="1">
    <source>
        <dbReference type="ARBA" id="ARBA00005796"/>
    </source>
</evidence>
<evidence type="ECO:0000256" key="6">
    <source>
        <dbReference type="ARBA" id="ARBA00023211"/>
    </source>
</evidence>
<evidence type="ECO:0000256" key="7">
    <source>
        <dbReference type="ARBA" id="ARBA00023239"/>
    </source>
</evidence>
<feature type="binding site" evidence="8">
    <location>
        <begin position="280"/>
        <end position="285"/>
    </location>
    <ligand>
        <name>GTP</name>
        <dbReference type="ChEBI" id="CHEBI:37565"/>
    </ligand>
</feature>
<comment type="catalytic activity">
    <reaction evidence="8">
        <text>oxaloacetate + GTP = phosphoenolpyruvate + GDP + CO2</text>
        <dbReference type="Rhea" id="RHEA:10388"/>
        <dbReference type="ChEBI" id="CHEBI:16452"/>
        <dbReference type="ChEBI" id="CHEBI:16526"/>
        <dbReference type="ChEBI" id="CHEBI:37565"/>
        <dbReference type="ChEBI" id="CHEBI:58189"/>
        <dbReference type="ChEBI" id="CHEBI:58702"/>
        <dbReference type="EC" id="4.1.1.32"/>
    </reaction>
</comment>
<proteinExistence type="inferred from homology"/>
<feature type="binding site" evidence="8">
    <location>
        <position position="308"/>
    </location>
    <ligand>
        <name>Mn(2+)</name>
        <dbReference type="ChEBI" id="CHEBI:29035"/>
    </ligand>
</feature>
<dbReference type="InterPro" id="IPR013035">
    <property type="entry name" value="PEP_carboxykinase_C"/>
</dbReference>
<comment type="cofactor">
    <cofactor evidence="8">
        <name>Mn(2+)</name>
        <dbReference type="ChEBI" id="CHEBI:29035"/>
    </cofactor>
    <text evidence="8">Binds 1 Mn(2+) ion per subunit.</text>
</comment>
<dbReference type="PANTHER" id="PTHR11561:SF0">
    <property type="entry name" value="PHOSPHOENOLPYRUVATE CARBOXYKINASE [GTP]-RELATED"/>
    <property type="match status" value="1"/>
</dbReference>
<evidence type="ECO:0000256" key="2">
    <source>
        <dbReference type="ARBA" id="ARBA00022723"/>
    </source>
</evidence>
<accession>A0A7M2X434</accession>
<dbReference type="GO" id="GO:0005829">
    <property type="term" value="C:cytosol"/>
    <property type="evidence" value="ECO:0007669"/>
    <property type="project" value="TreeGrafter"/>
</dbReference>
<dbReference type="GO" id="GO:0004613">
    <property type="term" value="F:phosphoenolpyruvate carboxykinase (GTP) activity"/>
    <property type="evidence" value="ECO:0007669"/>
    <property type="project" value="UniProtKB-UniRule"/>
</dbReference>
<dbReference type="GO" id="GO:0019543">
    <property type="term" value="P:propionate catabolic process"/>
    <property type="evidence" value="ECO:0007669"/>
    <property type="project" value="TreeGrafter"/>
</dbReference>
<feature type="active site" evidence="8">
    <location>
        <position position="281"/>
    </location>
</feature>
<feature type="region of interest" description="Disordered" evidence="9">
    <location>
        <begin position="1"/>
        <end position="29"/>
    </location>
</feature>
<keyword evidence="6 8" id="KW-0464">Manganese</keyword>
<evidence type="ECO:0000256" key="5">
    <source>
        <dbReference type="ARBA" id="ARBA00023134"/>
    </source>
</evidence>
<dbReference type="SUPFAM" id="SSF53795">
    <property type="entry name" value="PEP carboxykinase-like"/>
    <property type="match status" value="1"/>
</dbReference>
<keyword evidence="8" id="KW-0963">Cytoplasm</keyword>
<feature type="binding site" evidence="8">
    <location>
        <begin position="399"/>
        <end position="401"/>
    </location>
    <ligand>
        <name>substrate</name>
    </ligand>
</feature>
<keyword evidence="13" id="KW-1185">Reference proteome</keyword>
<dbReference type="Gene3D" id="2.170.8.10">
    <property type="entry name" value="Phosphoenolpyruvate Carboxykinase, domain 2"/>
    <property type="match status" value="1"/>
</dbReference>
<feature type="domain" description="Phosphoenolpyruvate carboxykinase C-terminal P-loop" evidence="10">
    <location>
        <begin position="253"/>
        <end position="610"/>
    </location>
</feature>
<dbReference type="Pfam" id="PF17297">
    <property type="entry name" value="PEPCK_N"/>
    <property type="match status" value="1"/>
</dbReference>
<reference evidence="12 13" key="1">
    <citation type="submission" date="2020-10" db="EMBL/GenBank/DDBJ databases">
        <title>Wide distribution of Phycisphaera-like planctomycetes from WD2101 soil group in peatlands and genome analysis of the first cultivated representative.</title>
        <authorList>
            <person name="Dedysh S.N."/>
            <person name="Beletsky A.V."/>
            <person name="Ivanova A."/>
            <person name="Kulichevskaya I.S."/>
            <person name="Suzina N.E."/>
            <person name="Philippov D.A."/>
            <person name="Rakitin A.L."/>
            <person name="Mardanov A.V."/>
            <person name="Ravin N.V."/>
        </authorList>
    </citation>
    <scope>NUCLEOTIDE SEQUENCE [LARGE SCALE GENOMIC DNA]</scope>
    <source>
        <strain evidence="12 13">M1803</strain>
    </source>
</reference>
<dbReference type="PIRSF" id="PIRSF001348">
    <property type="entry name" value="PEP_carboxykinase_GTP"/>
    <property type="match status" value="1"/>
</dbReference>
<dbReference type="EMBL" id="CP063458">
    <property type="protein sequence ID" value="QOV92483.1"/>
    <property type="molecule type" value="Genomic_DNA"/>
</dbReference>
<comment type="subunit">
    <text evidence="8">Monomer.</text>
</comment>
<dbReference type="InterPro" id="IPR008210">
    <property type="entry name" value="PEP_carboxykinase_N"/>
</dbReference>
<evidence type="ECO:0000259" key="10">
    <source>
        <dbReference type="Pfam" id="PF00821"/>
    </source>
</evidence>
<evidence type="ECO:0000256" key="8">
    <source>
        <dbReference type="HAMAP-Rule" id="MF_00452"/>
    </source>
</evidence>
<evidence type="ECO:0000256" key="3">
    <source>
        <dbReference type="ARBA" id="ARBA00022741"/>
    </source>
</evidence>